<keyword evidence="2 7" id="KW-0396">Initiation factor</keyword>
<feature type="region of interest" description="Disordered" evidence="4">
    <location>
        <begin position="358"/>
        <end position="410"/>
    </location>
</feature>
<dbReference type="Gene3D" id="3.30.110.10">
    <property type="entry name" value="Translation initiation factor 3 (IF-3), C-terminal domain"/>
    <property type="match status" value="1"/>
</dbReference>
<evidence type="ECO:0000313" key="7">
    <source>
        <dbReference type="EMBL" id="KAL2468509.1"/>
    </source>
</evidence>
<organism evidence="7 8">
    <name type="scientific">Forsythia ovata</name>
    <dbReference type="NCBI Taxonomy" id="205694"/>
    <lineage>
        <taxon>Eukaryota</taxon>
        <taxon>Viridiplantae</taxon>
        <taxon>Streptophyta</taxon>
        <taxon>Embryophyta</taxon>
        <taxon>Tracheophyta</taxon>
        <taxon>Spermatophyta</taxon>
        <taxon>Magnoliopsida</taxon>
        <taxon>eudicotyledons</taxon>
        <taxon>Gunneridae</taxon>
        <taxon>Pentapetalae</taxon>
        <taxon>asterids</taxon>
        <taxon>lamiids</taxon>
        <taxon>Lamiales</taxon>
        <taxon>Oleaceae</taxon>
        <taxon>Forsythieae</taxon>
        <taxon>Forsythia</taxon>
    </lineage>
</organism>
<sequence>MAFWCRLRRTQLKFLSTQFNRSYFQIHGPIAVDNLTSRTCIPVVNNLNSIINNIQFQFANNVRYFAAPVQAKQKKEEKDTGGPRLNEKITAQFIRLVSDEGHNVVSRDEALKHAKSLKLDLVEVDRNAKPPVCKIVDYNKEKYQQQVKEKERAKSKCELKKGACKEVRFAAKIKQKDLQMKADTAKRLMESGYRVKCTAIDPSDELDLENLLSRFSALIEDVAIVESEPRVEKKQAYVVVRHAKFGPSKKGSGKKVSKTTDSTSDTAQKADVSSQTVRPSSRNLQLKENADAVKSGSETEDDISPEELSDADVESNKSEWAVFKGEDDFNKVFDITDGANGFAKSSRHEKVTVLSSADASSRSVVDSAREHTASHMSTEVPKQGTENRYARDPRNRNSSMGPDTRNTIKHVPEFSNHGRQSQFNMNMSPQAQQTSRVETPANKVRNQDSSHPSVLNSTAKGYGIFSAQEVDSTLGEQNTPAQANRYTKRNPSDSAKSPSTTGISPHRNSPIPDSRTSRGPGVERTQMGSRTR</sequence>
<dbReference type="NCBIfam" id="TIGR00168">
    <property type="entry name" value="infC"/>
    <property type="match status" value="1"/>
</dbReference>
<comment type="caution">
    <text evidence="7">The sequence shown here is derived from an EMBL/GenBank/DDBJ whole genome shotgun (WGS) entry which is preliminary data.</text>
</comment>
<evidence type="ECO:0000256" key="2">
    <source>
        <dbReference type="ARBA" id="ARBA00022540"/>
    </source>
</evidence>
<dbReference type="GO" id="GO:0003743">
    <property type="term" value="F:translation initiation factor activity"/>
    <property type="evidence" value="ECO:0007669"/>
    <property type="project" value="UniProtKB-KW"/>
</dbReference>
<dbReference type="GO" id="GO:0005737">
    <property type="term" value="C:cytoplasm"/>
    <property type="evidence" value="ECO:0007669"/>
    <property type="project" value="UniProtKB-ARBA"/>
</dbReference>
<feature type="region of interest" description="Disordered" evidence="4">
    <location>
        <begin position="473"/>
        <end position="532"/>
    </location>
</feature>
<dbReference type="PANTHER" id="PTHR10938">
    <property type="entry name" value="TRANSLATION INITIATION FACTOR IF-3"/>
    <property type="match status" value="1"/>
</dbReference>
<dbReference type="InterPro" id="IPR036788">
    <property type="entry name" value="T_IF-3_C_sf"/>
</dbReference>
<dbReference type="Proteomes" id="UP001604277">
    <property type="component" value="Unassembled WGS sequence"/>
</dbReference>
<feature type="compositionally biased region" description="Acidic residues" evidence="4">
    <location>
        <begin position="298"/>
        <end position="313"/>
    </location>
</feature>
<feature type="compositionally biased region" description="Polar residues" evidence="4">
    <location>
        <begin position="492"/>
        <end position="507"/>
    </location>
</feature>
<feature type="domain" description="Translation initiation factor 3 N-terminal" evidence="6">
    <location>
        <begin position="85"/>
        <end position="151"/>
    </location>
</feature>
<dbReference type="PANTHER" id="PTHR10938:SF4">
    <property type="entry name" value="TRANSLATION INITIATION FACTOR IF3-1, MITOCHONDRIAL"/>
    <property type="match status" value="1"/>
</dbReference>
<feature type="domain" description="Translation initiation factor 3 C-terminal" evidence="5">
    <location>
        <begin position="164"/>
        <end position="240"/>
    </location>
</feature>
<gene>
    <name evidence="7" type="ORF">Fot_50085</name>
</gene>
<feature type="compositionally biased region" description="Polar residues" evidence="4">
    <location>
        <begin position="428"/>
        <end position="437"/>
    </location>
</feature>
<evidence type="ECO:0000259" key="5">
    <source>
        <dbReference type="Pfam" id="PF00707"/>
    </source>
</evidence>
<feature type="region of interest" description="Disordered" evidence="4">
    <location>
        <begin position="428"/>
        <end position="457"/>
    </location>
</feature>
<dbReference type="SUPFAM" id="SSF55200">
    <property type="entry name" value="Translation initiation factor IF3, C-terminal domain"/>
    <property type="match status" value="1"/>
</dbReference>
<dbReference type="Pfam" id="PF00707">
    <property type="entry name" value="IF3_C"/>
    <property type="match status" value="1"/>
</dbReference>
<evidence type="ECO:0000313" key="8">
    <source>
        <dbReference type="Proteomes" id="UP001604277"/>
    </source>
</evidence>
<keyword evidence="3" id="KW-0648">Protein biosynthesis</keyword>
<feature type="compositionally biased region" description="Polar residues" evidence="4">
    <location>
        <begin position="447"/>
        <end position="457"/>
    </location>
</feature>
<dbReference type="Gene3D" id="3.10.20.80">
    <property type="entry name" value="Translation initiation factor 3 (IF-3), N-terminal domain"/>
    <property type="match status" value="1"/>
</dbReference>
<feature type="compositionally biased region" description="Polar residues" evidence="4">
    <location>
        <begin position="396"/>
        <end position="405"/>
    </location>
</feature>
<reference evidence="8" key="1">
    <citation type="submission" date="2024-07" db="EMBL/GenBank/DDBJ databases">
        <title>Two chromosome-level genome assemblies of Korean endemic species Abeliophyllum distichum and Forsythia ovata (Oleaceae).</title>
        <authorList>
            <person name="Jang H."/>
        </authorList>
    </citation>
    <scope>NUCLEOTIDE SEQUENCE [LARGE SCALE GENOMIC DNA]</scope>
</reference>
<dbReference type="Pfam" id="PF05198">
    <property type="entry name" value="IF3_N"/>
    <property type="match status" value="1"/>
</dbReference>
<accession>A0ABD1PXY7</accession>
<feature type="region of interest" description="Disordered" evidence="4">
    <location>
        <begin position="247"/>
        <end position="315"/>
    </location>
</feature>
<dbReference type="InterPro" id="IPR019814">
    <property type="entry name" value="Translation_initiation_fac_3_N"/>
</dbReference>
<dbReference type="EMBL" id="JBFOLJ010000016">
    <property type="protein sequence ID" value="KAL2468509.1"/>
    <property type="molecule type" value="Genomic_DNA"/>
</dbReference>
<comment type="similarity">
    <text evidence="1">Belongs to the IF-3 family.</text>
</comment>
<feature type="compositionally biased region" description="Polar residues" evidence="4">
    <location>
        <begin position="271"/>
        <end position="286"/>
    </location>
</feature>
<dbReference type="InterPro" id="IPR019815">
    <property type="entry name" value="Translation_initiation_fac_3_C"/>
</dbReference>
<evidence type="ECO:0000259" key="6">
    <source>
        <dbReference type="Pfam" id="PF05198"/>
    </source>
</evidence>
<keyword evidence="8" id="KW-1185">Reference proteome</keyword>
<evidence type="ECO:0000256" key="3">
    <source>
        <dbReference type="ARBA" id="ARBA00022917"/>
    </source>
</evidence>
<feature type="compositionally biased region" description="Polar residues" evidence="4">
    <location>
        <begin position="473"/>
        <end position="485"/>
    </location>
</feature>
<dbReference type="SUPFAM" id="SSF54364">
    <property type="entry name" value="Translation initiation factor IF3, N-terminal domain"/>
    <property type="match status" value="1"/>
</dbReference>
<dbReference type="AlphaFoldDB" id="A0ABD1PXY7"/>
<proteinExistence type="inferred from homology"/>
<dbReference type="InterPro" id="IPR001288">
    <property type="entry name" value="Translation_initiation_fac_3"/>
</dbReference>
<protein>
    <submittedName>
        <fullName evidence="7">Translation initiation factor 3 (IF-3) family protein</fullName>
    </submittedName>
</protein>
<evidence type="ECO:0000256" key="4">
    <source>
        <dbReference type="SAM" id="MobiDB-lite"/>
    </source>
</evidence>
<name>A0ABD1PXY7_9LAMI</name>
<dbReference type="InterPro" id="IPR036787">
    <property type="entry name" value="T_IF-3_N_sf"/>
</dbReference>
<evidence type="ECO:0000256" key="1">
    <source>
        <dbReference type="ARBA" id="ARBA00005439"/>
    </source>
</evidence>